<proteinExistence type="predicted"/>
<evidence type="ECO:0000313" key="2">
    <source>
        <dbReference type="EMBL" id="CAD7703189.1"/>
    </source>
</evidence>
<dbReference type="Proteomes" id="UP000708148">
    <property type="component" value="Unassembled WGS sequence"/>
</dbReference>
<dbReference type="EMBL" id="CAJHUC010002103">
    <property type="protein sequence ID" value="CAD7703189.1"/>
    <property type="molecule type" value="Genomic_DNA"/>
</dbReference>
<organism evidence="2 3">
    <name type="scientific">Ostreobium quekettii</name>
    <dbReference type="NCBI Taxonomy" id="121088"/>
    <lineage>
        <taxon>Eukaryota</taxon>
        <taxon>Viridiplantae</taxon>
        <taxon>Chlorophyta</taxon>
        <taxon>core chlorophytes</taxon>
        <taxon>Ulvophyceae</taxon>
        <taxon>TCBD clade</taxon>
        <taxon>Bryopsidales</taxon>
        <taxon>Ostreobineae</taxon>
        <taxon>Ostreobiaceae</taxon>
        <taxon>Ostreobium</taxon>
    </lineage>
</organism>
<evidence type="ECO:0000313" key="3">
    <source>
        <dbReference type="Proteomes" id="UP000708148"/>
    </source>
</evidence>
<protein>
    <submittedName>
        <fullName evidence="2">Uncharacterized protein</fullName>
    </submittedName>
</protein>
<accession>A0A8S1J6E8</accession>
<reference evidence="2" key="1">
    <citation type="submission" date="2020-12" db="EMBL/GenBank/DDBJ databases">
        <authorList>
            <person name="Iha C."/>
        </authorList>
    </citation>
    <scope>NUCLEOTIDE SEQUENCE</scope>
</reference>
<feature type="region of interest" description="Disordered" evidence="1">
    <location>
        <begin position="43"/>
        <end position="103"/>
    </location>
</feature>
<evidence type="ECO:0000256" key="1">
    <source>
        <dbReference type="SAM" id="MobiDB-lite"/>
    </source>
</evidence>
<keyword evidence="3" id="KW-1185">Reference proteome</keyword>
<sequence>MDDPGGGGLVRGGYGPACADDDLPGWLPRPGALELQEIGDLLELPNGEKGSPAGVYPGPEPAAEHRGCPPNCMPIPGRIGAMDDGRPAGSRPAPGGPHPSTPGRGFFVPGCRCGWRGRPHSPCDPPWHPPHPAPSSISCAHPPLRDRCLPRRPAPIVDLTTPYPYPYPPHSRLPPRRNGQIPFGVAAGPIGGIPVEPWDGSATALAVRRGPRFDRREVFSTVFRPFGMVKEAGPGPTLEDLNDAIRAQALGTEYEKFFWAPGAGGLDGARRRVAPGGWQR</sequence>
<comment type="caution">
    <text evidence="2">The sequence shown here is derived from an EMBL/GenBank/DDBJ whole genome shotgun (WGS) entry which is preliminary data.</text>
</comment>
<dbReference type="AlphaFoldDB" id="A0A8S1J6E8"/>
<name>A0A8S1J6E8_9CHLO</name>
<gene>
    <name evidence="2" type="ORF">OSTQU699_LOCUS8546</name>
</gene>